<evidence type="ECO:0000259" key="2">
    <source>
        <dbReference type="PROSITE" id="PS50090"/>
    </source>
</evidence>
<reference evidence="4" key="1">
    <citation type="submission" date="2021-08" db="EMBL/GenBank/DDBJ databases">
        <title>WGS assembly of Ceratopteris richardii.</title>
        <authorList>
            <person name="Marchant D.B."/>
            <person name="Chen G."/>
            <person name="Jenkins J."/>
            <person name="Shu S."/>
            <person name="Leebens-Mack J."/>
            <person name="Grimwood J."/>
            <person name="Schmutz J."/>
            <person name="Soltis P."/>
            <person name="Soltis D."/>
            <person name="Chen Z.-H."/>
        </authorList>
    </citation>
    <scope>NUCLEOTIDE SEQUENCE</scope>
    <source>
        <strain evidence="4">Whitten #5841</strain>
        <tissue evidence="4">Leaf</tissue>
    </source>
</reference>
<dbReference type="AlphaFoldDB" id="A0A8T2SHB9"/>
<dbReference type="InterPro" id="IPR009057">
    <property type="entry name" value="Homeodomain-like_sf"/>
</dbReference>
<accession>A0A8T2SHB9</accession>
<feature type="compositionally biased region" description="Basic and acidic residues" evidence="1">
    <location>
        <begin position="661"/>
        <end position="671"/>
    </location>
</feature>
<dbReference type="OrthoDB" id="608866at2759"/>
<evidence type="ECO:0000313" key="4">
    <source>
        <dbReference type="EMBL" id="KAH7331902.1"/>
    </source>
</evidence>
<dbReference type="Proteomes" id="UP000825935">
    <property type="component" value="Chromosome 20"/>
</dbReference>
<evidence type="ECO:0000256" key="1">
    <source>
        <dbReference type="SAM" id="MobiDB-lite"/>
    </source>
</evidence>
<dbReference type="PANTHER" id="PTHR47206:SF1">
    <property type="entry name" value="HOMEODOMAIN-LIKE SUPERFAMILY PROTEIN"/>
    <property type="match status" value="1"/>
</dbReference>
<dbReference type="Gene3D" id="1.10.10.60">
    <property type="entry name" value="Homeodomain-like"/>
    <property type="match status" value="1"/>
</dbReference>
<sequence>MVRKIFISEGDVSQLLRRYTANTILTLLREIYCADGTKLDWRSMVKNTNTGIDNPKEYQTLWRHFAYGAMLQDSFEDDAEPLDDESDLDCEVEPFPAVSPDIAANVAACVKALAATGSMQNVSSRTQEASFLIDIPNSSSGWEVRGNGQISNVIIQGANTPETQPARKKRKLWTSEEDQELIAAVEKCGEGNWATMLKGAFKHERTAAQLSQRWALIRKRRDSQTVITQSNTAENQVMPTGAINNQLPVETVSALVPPGAPAEVQRDSTSVISPSGAGNLASVPTVGPKNMPISLSQDQQVNNGNAHAFSQATGKGRPPIKRYGVTGLQHARATNPSPGLLGSSSGQGAYGMGDNGLTMGMTAAPSASGSGSGANVYNVPSSVRNSAVIPAGRPAPKSSAGPDPMIQAAAVAAGARIAPASAAASLLKAACSGNIVHIGPGGVAMGKARTQNQTSGNPTASNIKGGFSIGSRTSAGPIVHYSRSGTRSSQTSHSASQRSCQITGQVVQNVRSGSSMTPPGSSGLSSASCASLQKTQVSTLTPVSSTEVNASFSTVPSTERSSSANDVIKAGDHIDGNISSISEGVKDASQDSVTCKTPIIPINSPAEGASECLQMGQNSVCGKVCLTDNNILDQNKLSSPGATVIAKDDPATALSVSSGYDKADSLNDKGDTQNGGLL</sequence>
<dbReference type="PANTHER" id="PTHR47206">
    <property type="entry name" value="HOMEODOMAIN-LIKE SUPERFAMILY PROTEIN"/>
    <property type="match status" value="1"/>
</dbReference>
<feature type="compositionally biased region" description="Low complexity" evidence="1">
    <location>
        <begin position="482"/>
        <end position="499"/>
    </location>
</feature>
<dbReference type="SUPFAM" id="SSF46689">
    <property type="entry name" value="Homeodomain-like"/>
    <property type="match status" value="1"/>
</dbReference>
<feature type="region of interest" description="Disordered" evidence="1">
    <location>
        <begin position="446"/>
        <end position="502"/>
    </location>
</feature>
<dbReference type="InterPro" id="IPR001005">
    <property type="entry name" value="SANT/Myb"/>
</dbReference>
<feature type="region of interest" description="Disordered" evidence="1">
    <location>
        <begin position="657"/>
        <end position="678"/>
    </location>
</feature>
<keyword evidence="5" id="KW-1185">Reference proteome</keyword>
<feature type="compositionally biased region" description="Polar residues" evidence="1">
    <location>
        <begin position="449"/>
        <end position="462"/>
    </location>
</feature>
<feature type="domain" description="Myb-like" evidence="2">
    <location>
        <begin position="165"/>
        <end position="214"/>
    </location>
</feature>
<feature type="region of interest" description="Disordered" evidence="1">
    <location>
        <begin position="540"/>
        <end position="565"/>
    </location>
</feature>
<dbReference type="CDD" id="cd11660">
    <property type="entry name" value="SANT_TRF"/>
    <property type="match status" value="1"/>
</dbReference>
<evidence type="ECO:0000313" key="5">
    <source>
        <dbReference type="Proteomes" id="UP000825935"/>
    </source>
</evidence>
<protein>
    <submittedName>
        <fullName evidence="4">Uncharacterized protein</fullName>
    </submittedName>
</protein>
<comment type="caution">
    <text evidence="4">The sequence shown here is derived from an EMBL/GenBank/DDBJ whole genome shotgun (WGS) entry which is preliminary data.</text>
</comment>
<dbReference type="SMART" id="SM00717">
    <property type="entry name" value="SANT"/>
    <property type="match status" value="1"/>
</dbReference>
<dbReference type="InterPro" id="IPR017930">
    <property type="entry name" value="Myb_dom"/>
</dbReference>
<feature type="domain" description="HTH myb-type" evidence="3">
    <location>
        <begin position="167"/>
        <end position="222"/>
    </location>
</feature>
<dbReference type="OMA" id="HSMTEMP"/>
<dbReference type="EMBL" id="CM035425">
    <property type="protein sequence ID" value="KAH7331902.1"/>
    <property type="molecule type" value="Genomic_DNA"/>
</dbReference>
<proteinExistence type="predicted"/>
<evidence type="ECO:0000259" key="3">
    <source>
        <dbReference type="PROSITE" id="PS51294"/>
    </source>
</evidence>
<dbReference type="Pfam" id="PF00249">
    <property type="entry name" value="Myb_DNA-binding"/>
    <property type="match status" value="1"/>
</dbReference>
<gene>
    <name evidence="4" type="ORF">KP509_20G056700</name>
</gene>
<organism evidence="4 5">
    <name type="scientific">Ceratopteris richardii</name>
    <name type="common">Triangle waterfern</name>
    <dbReference type="NCBI Taxonomy" id="49495"/>
    <lineage>
        <taxon>Eukaryota</taxon>
        <taxon>Viridiplantae</taxon>
        <taxon>Streptophyta</taxon>
        <taxon>Embryophyta</taxon>
        <taxon>Tracheophyta</taxon>
        <taxon>Polypodiopsida</taxon>
        <taxon>Polypodiidae</taxon>
        <taxon>Polypodiales</taxon>
        <taxon>Pteridineae</taxon>
        <taxon>Pteridaceae</taxon>
        <taxon>Parkerioideae</taxon>
        <taxon>Ceratopteris</taxon>
    </lineage>
</organism>
<name>A0A8T2SHB9_CERRI</name>
<dbReference type="PROSITE" id="PS50090">
    <property type="entry name" value="MYB_LIKE"/>
    <property type="match status" value="1"/>
</dbReference>
<dbReference type="PROSITE" id="PS51294">
    <property type="entry name" value="HTH_MYB"/>
    <property type="match status" value="1"/>
</dbReference>